<keyword evidence="1 2" id="KW-0732">Signal</keyword>
<feature type="signal peptide" evidence="2">
    <location>
        <begin position="1"/>
        <end position="20"/>
    </location>
</feature>
<organism evidence="3 4">
    <name type="scientific">Paramixta manurensis</name>
    <dbReference type="NCBI Taxonomy" id="2740817"/>
    <lineage>
        <taxon>Bacteria</taxon>
        <taxon>Pseudomonadati</taxon>
        <taxon>Pseudomonadota</taxon>
        <taxon>Gammaproteobacteria</taxon>
        <taxon>Enterobacterales</taxon>
        <taxon>Erwiniaceae</taxon>
        <taxon>Paramixta</taxon>
    </lineage>
</organism>
<evidence type="ECO:0000313" key="4">
    <source>
        <dbReference type="Proteomes" id="UP000505325"/>
    </source>
</evidence>
<evidence type="ECO:0000256" key="1">
    <source>
        <dbReference type="ARBA" id="ARBA00022729"/>
    </source>
</evidence>
<dbReference type="PANTHER" id="PTHR36571">
    <property type="entry name" value="PROTEIN YGIW"/>
    <property type="match status" value="1"/>
</dbReference>
<dbReference type="Pfam" id="PF04076">
    <property type="entry name" value="BOF"/>
    <property type="match status" value="1"/>
</dbReference>
<dbReference type="Gene3D" id="2.40.50.200">
    <property type="entry name" value="Bacterial OB-fold"/>
    <property type="match status" value="1"/>
</dbReference>
<dbReference type="SUPFAM" id="SSF101756">
    <property type="entry name" value="Hypothetical protein YgiW"/>
    <property type="match status" value="1"/>
</dbReference>
<reference evidence="3 4" key="1">
    <citation type="submission" date="2020-06" db="EMBL/GenBank/DDBJ databases">
        <title>Genome sequence of Paramixta manurensis strain PD-1.</title>
        <authorList>
            <person name="Lee C.W."/>
            <person name="Kim J."/>
        </authorList>
    </citation>
    <scope>NUCLEOTIDE SEQUENCE [LARGE SCALE GENOMIC DNA]</scope>
    <source>
        <strain evidence="3 4">PD-1</strain>
    </source>
</reference>
<dbReference type="EMBL" id="CP054212">
    <property type="protein sequence ID" value="QKJ85155.1"/>
    <property type="molecule type" value="Genomic_DNA"/>
</dbReference>
<feature type="chain" id="PRO_5026687372" evidence="2">
    <location>
        <begin position="21"/>
        <end position="133"/>
    </location>
</feature>
<evidence type="ECO:0000256" key="2">
    <source>
        <dbReference type="SAM" id="SignalP"/>
    </source>
</evidence>
<proteinExistence type="predicted"/>
<dbReference type="AlphaFoldDB" id="A0A6M8U3G3"/>
<dbReference type="KEGG" id="pmak:PMPD1_0172"/>
<dbReference type="Proteomes" id="UP000505325">
    <property type="component" value="Chromosome"/>
</dbReference>
<protein>
    <submittedName>
        <fullName evidence="3">NirD/YgiW/YdeI family stress tolerance protein</fullName>
    </submittedName>
</protein>
<dbReference type="NCBIfam" id="NF033674">
    <property type="entry name" value="stress_OB_fold"/>
    <property type="match status" value="1"/>
</dbReference>
<dbReference type="PANTHER" id="PTHR36571:SF2">
    <property type="entry name" value="PERIPLASMIC PROTEIN"/>
    <property type="match status" value="1"/>
</dbReference>
<accession>A0A6M8U3G3</accession>
<evidence type="ECO:0000313" key="3">
    <source>
        <dbReference type="EMBL" id="QKJ85155.1"/>
    </source>
</evidence>
<name>A0A6M8U3G3_9GAMM</name>
<dbReference type="RefSeq" id="WP_173632272.1">
    <property type="nucleotide sequence ID" value="NZ_CP054212.1"/>
</dbReference>
<keyword evidence="4" id="KW-1185">Reference proteome</keyword>
<dbReference type="InterPro" id="IPR036700">
    <property type="entry name" value="BOBF_sf"/>
</dbReference>
<gene>
    <name evidence="3" type="ORF">PMPD1_0172</name>
</gene>
<dbReference type="InterPro" id="IPR005220">
    <property type="entry name" value="CarO-like"/>
</dbReference>
<sequence>MMKKHGFALALALFALPVLADDQGGFKQQGTPPPAKEQQKGYRGVTDVQNAMTVAKLPGLSTGTWVSLKGNIIRQTNSDDYQLRDTTGTVLLQIDDQVWQGQEVKPDDLVTLNGTLIKHGNSRMVQVKQLRRL</sequence>